<dbReference type="EMBL" id="JBIACK010000005">
    <property type="protein sequence ID" value="MFE8701482.1"/>
    <property type="molecule type" value="Genomic_DNA"/>
</dbReference>
<proteinExistence type="inferred from homology"/>
<dbReference type="SUPFAM" id="SSF56601">
    <property type="entry name" value="beta-lactamase/transpeptidase-like"/>
    <property type="match status" value="1"/>
</dbReference>
<name>A0ABW6KD25_9BACI</name>
<gene>
    <name evidence="10" type="ORF">ACFYKX_12835</name>
</gene>
<comment type="caution">
    <text evidence="10">The sequence shown here is derived from an EMBL/GenBank/DDBJ whole genome shotgun (WGS) entry which is preliminary data.</text>
</comment>
<dbReference type="EC" id="3.4.-.-" evidence="10"/>
<dbReference type="InterPro" id="IPR012338">
    <property type="entry name" value="Beta-lactam/transpept-like"/>
</dbReference>
<evidence type="ECO:0000256" key="4">
    <source>
        <dbReference type="ARBA" id="ARBA00022960"/>
    </source>
</evidence>
<dbReference type="PRINTS" id="PR00725">
    <property type="entry name" value="DADACBPTASE1"/>
</dbReference>
<evidence type="ECO:0000256" key="6">
    <source>
        <dbReference type="ARBA" id="ARBA00023316"/>
    </source>
</evidence>
<reference evidence="10 11" key="1">
    <citation type="submission" date="2024-08" db="EMBL/GenBank/DDBJ databases">
        <title>Two novel Cytobacillus novel species.</title>
        <authorList>
            <person name="Liu G."/>
        </authorList>
    </citation>
    <scope>NUCLEOTIDE SEQUENCE [LARGE SCALE GENOMIC DNA]</scope>
    <source>
        <strain evidence="10 11">FJAT-54145</strain>
    </source>
</reference>
<evidence type="ECO:0000256" key="1">
    <source>
        <dbReference type="ARBA" id="ARBA00007164"/>
    </source>
</evidence>
<keyword evidence="10" id="KW-0121">Carboxypeptidase</keyword>
<protein>
    <submittedName>
        <fullName evidence="10">D-alanyl-D-alanine carboxypeptidase family protein</fullName>
        <ecNumber evidence="10">3.4.-.-</ecNumber>
    </submittedName>
</protein>
<evidence type="ECO:0000259" key="9">
    <source>
        <dbReference type="Pfam" id="PF00768"/>
    </source>
</evidence>
<dbReference type="PANTHER" id="PTHR21581">
    <property type="entry name" value="D-ALANYL-D-ALANINE CARBOXYPEPTIDASE"/>
    <property type="match status" value="1"/>
</dbReference>
<feature type="transmembrane region" description="Helical" evidence="8">
    <location>
        <begin position="7"/>
        <end position="28"/>
    </location>
</feature>
<evidence type="ECO:0000256" key="3">
    <source>
        <dbReference type="ARBA" id="ARBA00022801"/>
    </source>
</evidence>
<dbReference type="RefSeq" id="WP_389361442.1">
    <property type="nucleotide sequence ID" value="NZ_JBIACK010000005.1"/>
</dbReference>
<keyword evidence="8" id="KW-0812">Transmembrane</keyword>
<sequence length="303" mass="34060">MRILTKLFIVCVILLAIVVTGYYSIFYVKGPSIQAKSYILIDADTRKVLHKKNENIPLSAASMSKMMTEYIVLKHIKEGKLDWDDEVNITENYLQSTGVKIEVTLGTTIKVRDLFQSMVIASANNAAVALAEKIAGSEEQFTVLMNEQAKELGLSKYTHFVNATGLPNLLNEESVMTASDVAELAYHLLYDFPEVLDTTKLSMYQLQYDGSHVFTTNEMLHSGNADLWFEGVDGLKTGFTDQAGYCFAGTAKQGDRRLISVVMGTEEKHARFIETKKLFSFGFEKPYVPSLKYIVSQYIQPYF</sequence>
<evidence type="ECO:0000256" key="7">
    <source>
        <dbReference type="RuleBase" id="RU004016"/>
    </source>
</evidence>
<keyword evidence="8" id="KW-0472">Membrane</keyword>
<dbReference type="PANTHER" id="PTHR21581:SF11">
    <property type="entry name" value="D-ALANYL-D-ALANINE CARBOXYPEPTIDASE DACA"/>
    <property type="match status" value="1"/>
</dbReference>
<dbReference type="InterPro" id="IPR001967">
    <property type="entry name" value="Peptidase_S11_N"/>
</dbReference>
<dbReference type="Proteomes" id="UP001601059">
    <property type="component" value="Unassembled WGS sequence"/>
</dbReference>
<accession>A0ABW6KD25</accession>
<comment type="similarity">
    <text evidence="1 7">Belongs to the peptidase S11 family.</text>
</comment>
<dbReference type="InterPro" id="IPR018044">
    <property type="entry name" value="Peptidase_S11"/>
</dbReference>
<keyword evidence="10" id="KW-0645">Protease</keyword>
<evidence type="ECO:0000313" key="11">
    <source>
        <dbReference type="Proteomes" id="UP001601059"/>
    </source>
</evidence>
<keyword evidence="4" id="KW-0133">Cell shape</keyword>
<evidence type="ECO:0000256" key="8">
    <source>
        <dbReference type="SAM" id="Phobius"/>
    </source>
</evidence>
<keyword evidence="8" id="KW-1133">Transmembrane helix</keyword>
<evidence type="ECO:0000256" key="5">
    <source>
        <dbReference type="ARBA" id="ARBA00022984"/>
    </source>
</evidence>
<keyword evidence="3 10" id="KW-0378">Hydrolase</keyword>
<dbReference type="Gene3D" id="3.40.710.10">
    <property type="entry name" value="DD-peptidase/beta-lactamase superfamily"/>
    <property type="match status" value="1"/>
</dbReference>
<keyword evidence="2" id="KW-0732">Signal</keyword>
<organism evidence="10 11">
    <name type="scientific">Cytobacillus spartinae</name>
    <dbReference type="NCBI Taxonomy" id="3299023"/>
    <lineage>
        <taxon>Bacteria</taxon>
        <taxon>Bacillati</taxon>
        <taxon>Bacillota</taxon>
        <taxon>Bacilli</taxon>
        <taxon>Bacillales</taxon>
        <taxon>Bacillaceae</taxon>
        <taxon>Cytobacillus</taxon>
    </lineage>
</organism>
<keyword evidence="6" id="KW-0961">Cell wall biogenesis/degradation</keyword>
<evidence type="ECO:0000313" key="10">
    <source>
        <dbReference type="EMBL" id="MFE8701482.1"/>
    </source>
</evidence>
<keyword evidence="5" id="KW-0573">Peptidoglycan synthesis</keyword>
<dbReference type="Pfam" id="PF00768">
    <property type="entry name" value="Peptidase_S11"/>
    <property type="match status" value="1"/>
</dbReference>
<evidence type="ECO:0000256" key="2">
    <source>
        <dbReference type="ARBA" id="ARBA00022729"/>
    </source>
</evidence>
<keyword evidence="11" id="KW-1185">Reference proteome</keyword>
<feature type="domain" description="Peptidase S11 D-alanyl-D-alanine carboxypeptidase A N-terminal" evidence="9">
    <location>
        <begin position="28"/>
        <end position="266"/>
    </location>
</feature>
<dbReference type="GO" id="GO:0004180">
    <property type="term" value="F:carboxypeptidase activity"/>
    <property type="evidence" value="ECO:0007669"/>
    <property type="project" value="UniProtKB-KW"/>
</dbReference>